<organism evidence="1 2">
    <name type="scientific">Dioscorea alata</name>
    <name type="common">Purple yam</name>
    <dbReference type="NCBI Taxonomy" id="55571"/>
    <lineage>
        <taxon>Eukaryota</taxon>
        <taxon>Viridiplantae</taxon>
        <taxon>Streptophyta</taxon>
        <taxon>Embryophyta</taxon>
        <taxon>Tracheophyta</taxon>
        <taxon>Spermatophyta</taxon>
        <taxon>Magnoliopsida</taxon>
        <taxon>Liliopsida</taxon>
        <taxon>Dioscoreales</taxon>
        <taxon>Dioscoreaceae</taxon>
        <taxon>Dioscorea</taxon>
    </lineage>
</organism>
<keyword evidence="1" id="KW-0328">Glycosyltransferase</keyword>
<protein>
    <submittedName>
        <fullName evidence="1">UDP-glucosyl transferase 73C protein</fullName>
        <ecNumber evidence="1">2.4.1.203</ecNumber>
    </submittedName>
</protein>
<dbReference type="EMBL" id="CM037027">
    <property type="protein sequence ID" value="KAH7657241.1"/>
    <property type="molecule type" value="Genomic_DNA"/>
</dbReference>
<gene>
    <name evidence="1" type="ORF">IHE45_17G008500</name>
</gene>
<evidence type="ECO:0000313" key="1">
    <source>
        <dbReference type="EMBL" id="KAH7657241.1"/>
    </source>
</evidence>
<reference evidence="2" key="1">
    <citation type="journal article" date="2022" name="Nat. Commun.">
        <title>Chromosome evolution and the genetic basis of agronomically important traits in greater yam.</title>
        <authorList>
            <person name="Bredeson J.V."/>
            <person name="Lyons J.B."/>
            <person name="Oniyinde I.O."/>
            <person name="Okereke N.R."/>
            <person name="Kolade O."/>
            <person name="Nnabue I."/>
            <person name="Nwadili C.O."/>
            <person name="Hribova E."/>
            <person name="Parker M."/>
            <person name="Nwogha J."/>
            <person name="Shu S."/>
            <person name="Carlson J."/>
            <person name="Kariba R."/>
            <person name="Muthemba S."/>
            <person name="Knop K."/>
            <person name="Barton G.J."/>
            <person name="Sherwood A.V."/>
            <person name="Lopez-Montes A."/>
            <person name="Asiedu R."/>
            <person name="Jamnadass R."/>
            <person name="Muchugi A."/>
            <person name="Goodstein D."/>
            <person name="Egesi C.N."/>
            <person name="Featherston J."/>
            <person name="Asfaw A."/>
            <person name="Simpson G.G."/>
            <person name="Dolezel J."/>
            <person name="Hendre P.S."/>
            <person name="Van Deynze A."/>
            <person name="Kumar P.L."/>
            <person name="Obidiegwu J.E."/>
            <person name="Bhattacharjee R."/>
            <person name="Rokhsar D.S."/>
        </authorList>
    </citation>
    <scope>NUCLEOTIDE SEQUENCE [LARGE SCALE GENOMIC DNA]</scope>
    <source>
        <strain evidence="2">cv. TDa95/00328</strain>
    </source>
</reference>
<sequence length="514" mass="57436">MTKQITTIIDDDSNNNTTTAPPHVVLVPLMAQGHTIPMLDMARVLAERDVLVSFITTPVNSSRIKPIIARVHESKLPINFIELPFPCAEAGLPLGCENFDLVPTLDLFVNFFHAIRLFAHRLEQSLKDLVPRPTCMINDMSNPWAANVARSLNIRTLIFHGPSCIYIYCSYVFQQHKIYETVTDEFEEIAVPGLADNDDVVGQSFKVCKLHAPGWLNAPGFEKIRDDVLHAAETADGVVMNTFDDVEPMFVEAYKKVVGKDVWTVGPLCLYGKDDDLSARIERGNKAAVDSEKLFCWLDSMEERSVLYVSFGSLTRMNVGQILEIGSGLEASGVPLLWVIKDVEKTPEVEDWLKGFEKRMSLRSFVIKGWAPQAAILSHKAVGGFVSHCGWNSTLEAVSNGVPMITWPQFADQFLNGRLVVELLRIGIDIGVKKPALYYGEDEIPVRKDDVERAVRSLMGSDGEEAEERRIRAREIKEKAIKAMEEGGSSYENITRLVEYIKHEPGKDVQGTEV</sequence>
<keyword evidence="2" id="KW-1185">Reference proteome</keyword>
<accession>A0ACB7UAB6</accession>
<evidence type="ECO:0000313" key="2">
    <source>
        <dbReference type="Proteomes" id="UP000827976"/>
    </source>
</evidence>
<keyword evidence="1" id="KW-0808">Transferase</keyword>
<proteinExistence type="predicted"/>
<dbReference type="EC" id="2.4.1.203" evidence="1"/>
<name>A0ACB7UAB6_DIOAL</name>
<dbReference type="Proteomes" id="UP000827976">
    <property type="component" value="Chromosome 17"/>
</dbReference>
<comment type="caution">
    <text evidence="1">The sequence shown here is derived from an EMBL/GenBank/DDBJ whole genome shotgun (WGS) entry which is preliminary data.</text>
</comment>